<reference evidence="1" key="1">
    <citation type="submission" date="2023-07" db="EMBL/GenBank/DDBJ databases">
        <title>Black Yeasts Isolated from many extreme environments.</title>
        <authorList>
            <person name="Coleine C."/>
            <person name="Stajich J.E."/>
            <person name="Selbmann L."/>
        </authorList>
    </citation>
    <scope>NUCLEOTIDE SEQUENCE</scope>
    <source>
        <strain evidence="1">CCFEE 5714</strain>
    </source>
</reference>
<keyword evidence="2" id="KW-1185">Reference proteome</keyword>
<sequence>MAQEELAWRESATARLLEARKKNGRLGSKKSRSGCRTCKTRHIKCDEQKPECGRCRSTGRKCDGYVDSPSPKANVKKDSSSLIASQPSQFLGINPDNRRAFDFFLSRAGPRLSGPLDKEFWCGHVLQLAQAEPSIVESILAISTLYEHPQFMNSFRGDDSAVGKRPHGNILSPPDEYHVDALRHYSKAMRGLQQRIEDGTVTPLLALLSCVLFLCTELMRDDIGAAFLLYARGAALLRQFASDVAAEKHRGPLTLIKLIFVRVGVLCSTFGHIIPTDEQPEVVVSEQYDTFHSMADARTALYAVMTDSDEFVKTAKAWKESLIMDAEAQDTSPHKTVSTGEPIEGLEMCYGINYRQTNEVGIVGKVEHSITETGRQVITYALDKYGKATGESATDELAAMFEQARLTSPAPSFSNTSADSVDYERLPSRQSRLMERLRQWYAIFNCKLWSRRTVRLGHMQLYRTNYDAVGTRQHQEKRDLETESYLLMYYYSSTIFLSTRLNPTESAYDDYTPHFKQLLHHAGIYLGAKSAELPIFTFEIGATPALYLVAAKCRIPSLRRRAIDLLHKAPSKECMHGAYSVAEVARRVILLEEDGLGHAFPDLSGGCAEFDIDDSIVPPEARRVHNIDLIRNKATETHEIRITRYSEVNGYFQRNIEDVPI</sequence>
<dbReference type="Proteomes" id="UP001281147">
    <property type="component" value="Unassembled WGS sequence"/>
</dbReference>
<proteinExistence type="predicted"/>
<dbReference type="EMBL" id="JAUTXU010000056">
    <property type="protein sequence ID" value="KAK3714346.1"/>
    <property type="molecule type" value="Genomic_DNA"/>
</dbReference>
<name>A0ACC3NCD3_9PEZI</name>
<organism evidence="1 2">
    <name type="scientific">Vermiconidia calcicola</name>
    <dbReference type="NCBI Taxonomy" id="1690605"/>
    <lineage>
        <taxon>Eukaryota</taxon>
        <taxon>Fungi</taxon>
        <taxon>Dikarya</taxon>
        <taxon>Ascomycota</taxon>
        <taxon>Pezizomycotina</taxon>
        <taxon>Dothideomycetes</taxon>
        <taxon>Dothideomycetidae</taxon>
        <taxon>Mycosphaerellales</taxon>
        <taxon>Extremaceae</taxon>
        <taxon>Vermiconidia</taxon>
    </lineage>
</organism>
<accession>A0ACC3NCD3</accession>
<gene>
    <name evidence="1" type="ORF">LTR37_007932</name>
</gene>
<protein>
    <submittedName>
        <fullName evidence="1">Uncharacterized protein</fullName>
    </submittedName>
</protein>
<evidence type="ECO:0000313" key="2">
    <source>
        <dbReference type="Proteomes" id="UP001281147"/>
    </source>
</evidence>
<comment type="caution">
    <text evidence="1">The sequence shown here is derived from an EMBL/GenBank/DDBJ whole genome shotgun (WGS) entry which is preliminary data.</text>
</comment>
<evidence type="ECO:0000313" key="1">
    <source>
        <dbReference type="EMBL" id="KAK3714346.1"/>
    </source>
</evidence>